<accession>A0A8S2DN50</accession>
<sequence length="1161" mass="136482">MINCTLLSVFLLFMGTCGNTLCILVFLRGKFRHSIVTPYFITLLIADCFYLCFRVIKLFYYQQTLFKQILHSSCKDNIVTKLYGIFTQKFSEIFIPFVHFEFYIRFSLILMAFVSIQRAFYISKSITRLIVPVRDKRHSPLILILISFILAYFFEFFGLTLFCSKSANRKIAYEWFLYTIHQLPQNSTQLLLNSINNKKDLMCVEQYIQSNETTSVCTKQQLMEILSKLLQLTHNVNFFEGRYFDLHERFIVRLIQQIEHHLTGFNLSRNEIRVKYHYHSCLIKQNPETFLTLYDFFYRRMIGVNRYTLLLVFGSILPSIVTISGNITSVIRIIQLRRLTTVHLSTRTNDDSRRVLVIITIECALAILSSWFIDILLSLIYCKGSLLNSDDCPMYLRKNYDILITLDFLNSISNIFLHCICGKRFRRELRRMIGAWCQHLTKYLFCCYCKVRSYKSWERSQQPPLPPIGSSNELSNKQIYITIKSSPEPSKKLSKYSYHLSTTRQCLLNKTDCSPASMTSQPEHNRLKTARFTDNYPQSFELRGLVVPVKTFKKRYRIDNTGEKCSRWLTEDREKSKFMCAVCERNDLSCKNGGWTDIKQHFNGKQHQQRMNEIFKSGQTKLLKTSVELSIDKNSSNKSRLLNHEEKVSRAETLWAMTVAPNGFSYNSNEYMSDIFKCMFPDSRIAQDFTMGSTKLSYAIAHETGKYFHDELVRDVGKAQAFTVIFDETTVPGVKKQLDIYLRYWSEQDHQIIVKYYKSVLLGHATGQIIADSIISSLKTDGLDIKKILMLGRDNPNVNKTVENLINNTIKAENNQTRQNNFNDKNECMGLLEIGTCPLHIVHNSFKNDMINVHWNIEEFLWFLWYWFSRSSARREDYMTTAESLTSIIGKFMIRFVNTRWIEISKVLERALEQWNVSHGYFLIYFPKFQQKTIEQNKRYTDIEGELEYNVTKIRLEFLLYVTKNLFYRYLTWFQSEGPLIHLLYGQCSELLKAEFLSFVKQEIIGNRTGKELLSIAYDLQANQLLDSPVQIGESTRKSLTKLSFEDRKTFFTDVRSFYYYLAKELIRTLPLKCTILRDLQCLHPIMKDQAYSLQCIIRLGRALPNILNNSDIDRIRPEWLTYQNEIILENWIIKEKYKDINCLRKLFINGLIITGIMFFV</sequence>
<dbReference type="Proteomes" id="UP000677228">
    <property type="component" value="Unassembled WGS sequence"/>
</dbReference>
<feature type="transmembrane region" description="Helical" evidence="1">
    <location>
        <begin position="307"/>
        <end position="334"/>
    </location>
</feature>
<feature type="transmembrane region" description="Helical" evidence="1">
    <location>
        <begin position="102"/>
        <end position="121"/>
    </location>
</feature>
<dbReference type="PANTHER" id="PTHR37162">
    <property type="entry name" value="HAT FAMILY DIMERISATION DOMAINCONTAINING PROTEIN-RELATED"/>
    <property type="match status" value="1"/>
</dbReference>
<protein>
    <recommendedName>
        <fullName evidence="5">G-protein coupled receptors family 1 profile domain-containing protein</fullName>
    </recommendedName>
</protein>
<evidence type="ECO:0000313" key="2">
    <source>
        <dbReference type="EMBL" id="CAF1007832.1"/>
    </source>
</evidence>
<evidence type="ECO:0008006" key="5">
    <source>
        <dbReference type="Google" id="ProtNLM"/>
    </source>
</evidence>
<dbReference type="Proteomes" id="UP000682733">
    <property type="component" value="Unassembled WGS sequence"/>
</dbReference>
<name>A0A8S2DN50_9BILA</name>
<evidence type="ECO:0000313" key="4">
    <source>
        <dbReference type="Proteomes" id="UP000677228"/>
    </source>
</evidence>
<evidence type="ECO:0000256" key="1">
    <source>
        <dbReference type="SAM" id="Phobius"/>
    </source>
</evidence>
<dbReference type="EMBL" id="CAJNOK010006572">
    <property type="protein sequence ID" value="CAF1007832.1"/>
    <property type="molecule type" value="Genomic_DNA"/>
</dbReference>
<keyword evidence="1" id="KW-0472">Membrane</keyword>
<keyword evidence="1" id="KW-0812">Transmembrane</keyword>
<reference evidence="2" key="1">
    <citation type="submission" date="2021-02" db="EMBL/GenBank/DDBJ databases">
        <authorList>
            <person name="Nowell W R."/>
        </authorList>
    </citation>
    <scope>NUCLEOTIDE SEQUENCE</scope>
</reference>
<dbReference type="Gene3D" id="1.20.1070.10">
    <property type="entry name" value="Rhodopsin 7-helix transmembrane proteins"/>
    <property type="match status" value="2"/>
</dbReference>
<dbReference type="PANTHER" id="PTHR37162:SF11">
    <property type="match status" value="1"/>
</dbReference>
<keyword evidence="1" id="KW-1133">Transmembrane helix</keyword>
<feature type="transmembrane region" description="Helical" evidence="1">
    <location>
        <begin position="141"/>
        <end position="162"/>
    </location>
</feature>
<dbReference type="AlphaFoldDB" id="A0A8S2DN50"/>
<gene>
    <name evidence="2" type="ORF">OVA965_LOCUS14888</name>
    <name evidence="3" type="ORF">TMI583_LOCUS14892</name>
</gene>
<proteinExistence type="predicted"/>
<evidence type="ECO:0000313" key="3">
    <source>
        <dbReference type="EMBL" id="CAF3776839.1"/>
    </source>
</evidence>
<comment type="caution">
    <text evidence="2">The sequence shown here is derived from an EMBL/GenBank/DDBJ whole genome shotgun (WGS) entry which is preliminary data.</text>
</comment>
<feature type="transmembrane region" description="Helical" evidence="1">
    <location>
        <begin position="39"/>
        <end position="60"/>
    </location>
</feature>
<organism evidence="2 4">
    <name type="scientific">Didymodactylos carnosus</name>
    <dbReference type="NCBI Taxonomy" id="1234261"/>
    <lineage>
        <taxon>Eukaryota</taxon>
        <taxon>Metazoa</taxon>
        <taxon>Spiralia</taxon>
        <taxon>Gnathifera</taxon>
        <taxon>Rotifera</taxon>
        <taxon>Eurotatoria</taxon>
        <taxon>Bdelloidea</taxon>
        <taxon>Philodinida</taxon>
        <taxon>Philodinidae</taxon>
        <taxon>Didymodactylos</taxon>
    </lineage>
</organism>
<feature type="transmembrane region" description="Helical" evidence="1">
    <location>
        <begin position="6"/>
        <end position="27"/>
    </location>
</feature>
<dbReference type="EMBL" id="CAJOBA010006580">
    <property type="protein sequence ID" value="CAF3776839.1"/>
    <property type="molecule type" value="Genomic_DNA"/>
</dbReference>